<evidence type="ECO:0000313" key="11">
    <source>
        <dbReference type="EMBL" id="MEY9457628.1"/>
    </source>
</evidence>
<protein>
    <recommendedName>
        <fullName evidence="4">Lipid-A-disaccharide synthase</fullName>
        <ecNumber evidence="3">2.4.1.182</ecNumber>
    </recommendedName>
</protein>
<dbReference type="InterPro" id="IPR003835">
    <property type="entry name" value="Glyco_trans_19"/>
</dbReference>
<keyword evidence="6" id="KW-0441">Lipid A biosynthesis</keyword>
<keyword evidence="12" id="KW-1185">Reference proteome</keyword>
<evidence type="ECO:0000256" key="2">
    <source>
        <dbReference type="ARBA" id="ARBA00007868"/>
    </source>
</evidence>
<evidence type="ECO:0000256" key="10">
    <source>
        <dbReference type="ARBA" id="ARBA00048975"/>
    </source>
</evidence>
<dbReference type="PANTHER" id="PTHR30372:SF4">
    <property type="entry name" value="LIPID-A-DISACCHARIDE SYNTHASE, MITOCHONDRIAL-RELATED"/>
    <property type="match status" value="1"/>
</dbReference>
<comment type="similarity">
    <text evidence="2">Belongs to the LpxB family.</text>
</comment>
<keyword evidence="7" id="KW-0328">Glycosyltransferase</keyword>
<keyword evidence="9" id="KW-0443">Lipid metabolism</keyword>
<dbReference type="Proteomes" id="UP001565369">
    <property type="component" value="Unassembled WGS sequence"/>
</dbReference>
<dbReference type="EC" id="2.4.1.182" evidence="3"/>
<keyword evidence="8" id="KW-0808">Transferase</keyword>
<name>A0ABV4G198_9BRAD</name>
<keyword evidence="5" id="KW-0444">Lipid biosynthesis</keyword>
<accession>A0ABV4G198</accession>
<reference evidence="11 12" key="1">
    <citation type="submission" date="2024-07" db="EMBL/GenBank/DDBJ databases">
        <title>Genomic Encyclopedia of Type Strains, Phase V (KMG-V): Genome sequencing to study the core and pangenomes of soil and plant-associated prokaryotes.</title>
        <authorList>
            <person name="Whitman W."/>
        </authorList>
    </citation>
    <scope>NUCLEOTIDE SEQUENCE [LARGE SCALE GENOMIC DNA]</scope>
    <source>
        <strain evidence="11 12">USDA 152</strain>
    </source>
</reference>
<evidence type="ECO:0000256" key="3">
    <source>
        <dbReference type="ARBA" id="ARBA00012687"/>
    </source>
</evidence>
<dbReference type="EMBL" id="JBGBZJ010000003">
    <property type="protein sequence ID" value="MEY9457628.1"/>
    <property type="molecule type" value="Genomic_DNA"/>
</dbReference>
<evidence type="ECO:0000256" key="5">
    <source>
        <dbReference type="ARBA" id="ARBA00022516"/>
    </source>
</evidence>
<evidence type="ECO:0000256" key="9">
    <source>
        <dbReference type="ARBA" id="ARBA00023098"/>
    </source>
</evidence>
<dbReference type="Pfam" id="PF02684">
    <property type="entry name" value="LpxB"/>
    <property type="match status" value="1"/>
</dbReference>
<organism evidence="11 12">
    <name type="scientific">Bradyrhizobium ottawaense</name>
    <dbReference type="NCBI Taxonomy" id="931866"/>
    <lineage>
        <taxon>Bacteria</taxon>
        <taxon>Pseudomonadati</taxon>
        <taxon>Pseudomonadota</taxon>
        <taxon>Alphaproteobacteria</taxon>
        <taxon>Hyphomicrobiales</taxon>
        <taxon>Nitrobacteraceae</taxon>
        <taxon>Bradyrhizobium</taxon>
    </lineage>
</organism>
<evidence type="ECO:0000256" key="6">
    <source>
        <dbReference type="ARBA" id="ARBA00022556"/>
    </source>
</evidence>
<evidence type="ECO:0000256" key="7">
    <source>
        <dbReference type="ARBA" id="ARBA00022676"/>
    </source>
</evidence>
<sequence length="135" mass="14715">MTGENEKRAVFRIARAALAKSGTVTLELALSGIPMVTAYRVGAIEAFILRRAIRVSSVILANLVIGKDVIPEYLQEECTPEKLAPALAEVLTDSPLRKQQVEAFARLDQVMSTGHKSPSVLAADIVLETMRKGRR</sequence>
<comment type="function">
    <text evidence="1">Condensation of UDP-2,3-diacylglucosamine and 2,3-diacylglucosamine-1-phosphate to form lipid A disaccharide, a precursor of lipid A, a phosphorylated glycolipid that anchors the lipopolysaccharide to the outer membrane of the cell.</text>
</comment>
<gene>
    <name evidence="11" type="ORF">ABIG07_006576</name>
</gene>
<evidence type="ECO:0000256" key="8">
    <source>
        <dbReference type="ARBA" id="ARBA00022679"/>
    </source>
</evidence>
<comment type="catalytic activity">
    <reaction evidence="10">
        <text>a lipid X + a UDP-2-N,3-O-bis[(3R)-3-hydroxyacyl]-alpha-D-glucosamine = a lipid A disaccharide + UDP + H(+)</text>
        <dbReference type="Rhea" id="RHEA:67828"/>
        <dbReference type="ChEBI" id="CHEBI:15378"/>
        <dbReference type="ChEBI" id="CHEBI:58223"/>
        <dbReference type="ChEBI" id="CHEBI:137748"/>
        <dbReference type="ChEBI" id="CHEBI:176338"/>
        <dbReference type="ChEBI" id="CHEBI:176343"/>
        <dbReference type="EC" id="2.4.1.182"/>
    </reaction>
</comment>
<evidence type="ECO:0000313" key="12">
    <source>
        <dbReference type="Proteomes" id="UP001565369"/>
    </source>
</evidence>
<proteinExistence type="inferred from homology"/>
<comment type="caution">
    <text evidence="11">The sequence shown here is derived from an EMBL/GenBank/DDBJ whole genome shotgun (WGS) entry which is preliminary data.</text>
</comment>
<dbReference type="SUPFAM" id="SSF53756">
    <property type="entry name" value="UDP-Glycosyltransferase/glycogen phosphorylase"/>
    <property type="match status" value="1"/>
</dbReference>
<evidence type="ECO:0000256" key="1">
    <source>
        <dbReference type="ARBA" id="ARBA00002056"/>
    </source>
</evidence>
<dbReference type="PANTHER" id="PTHR30372">
    <property type="entry name" value="LIPID-A-DISACCHARIDE SYNTHASE"/>
    <property type="match status" value="1"/>
</dbReference>
<evidence type="ECO:0000256" key="4">
    <source>
        <dbReference type="ARBA" id="ARBA00020902"/>
    </source>
</evidence>